<dbReference type="EC" id="3.1.1.74" evidence="2"/>
<organism evidence="9 10">
    <name type="scientific">Cladobotryum mycophilum</name>
    <dbReference type="NCBI Taxonomy" id="491253"/>
    <lineage>
        <taxon>Eukaryota</taxon>
        <taxon>Fungi</taxon>
        <taxon>Dikarya</taxon>
        <taxon>Ascomycota</taxon>
        <taxon>Pezizomycotina</taxon>
        <taxon>Sordariomycetes</taxon>
        <taxon>Hypocreomycetidae</taxon>
        <taxon>Hypocreales</taxon>
        <taxon>Hypocreaceae</taxon>
        <taxon>Cladobotryum</taxon>
    </lineage>
</organism>
<keyword evidence="10" id="KW-1185">Reference proteome</keyword>
<accession>A0ABR0SY15</accession>
<evidence type="ECO:0000313" key="10">
    <source>
        <dbReference type="Proteomes" id="UP001338125"/>
    </source>
</evidence>
<evidence type="ECO:0000256" key="3">
    <source>
        <dbReference type="ARBA" id="ARBA00022487"/>
    </source>
</evidence>
<keyword evidence="5 9" id="KW-0378">Hydrolase</keyword>
<dbReference type="GO" id="GO:0016787">
    <property type="term" value="F:hydrolase activity"/>
    <property type="evidence" value="ECO:0007669"/>
    <property type="project" value="UniProtKB-KW"/>
</dbReference>
<keyword evidence="4 8" id="KW-0732">Signal</keyword>
<reference evidence="9 10" key="1">
    <citation type="submission" date="2024-01" db="EMBL/GenBank/DDBJ databases">
        <title>Complete genome of Cladobotryum mycophilum ATHUM6906.</title>
        <authorList>
            <person name="Christinaki A.C."/>
            <person name="Myridakis A.I."/>
            <person name="Kouvelis V.N."/>
        </authorList>
    </citation>
    <scope>NUCLEOTIDE SEQUENCE [LARGE SCALE GENOMIC DNA]</scope>
    <source>
        <strain evidence="9 10">ATHUM6906</strain>
    </source>
</reference>
<dbReference type="PANTHER" id="PTHR48250:SF2">
    <property type="entry name" value="CUTINASE"/>
    <property type="match status" value="1"/>
</dbReference>
<comment type="catalytic activity">
    <reaction evidence="7">
        <text>cutin + H2O = cutin monomers.</text>
        <dbReference type="EC" id="3.1.1.74"/>
    </reaction>
</comment>
<dbReference type="Proteomes" id="UP001338125">
    <property type="component" value="Unassembled WGS sequence"/>
</dbReference>
<feature type="chain" id="PRO_5045121839" description="cutinase" evidence="8">
    <location>
        <begin position="20"/>
        <end position="291"/>
    </location>
</feature>
<evidence type="ECO:0000256" key="1">
    <source>
        <dbReference type="ARBA" id="ARBA00007534"/>
    </source>
</evidence>
<comment type="caution">
    <text evidence="9">The sequence shown here is derived from an EMBL/GenBank/DDBJ whole genome shotgun (WGS) entry which is preliminary data.</text>
</comment>
<dbReference type="Gene3D" id="3.40.50.1820">
    <property type="entry name" value="alpha/beta hydrolase"/>
    <property type="match status" value="1"/>
</dbReference>
<evidence type="ECO:0000256" key="5">
    <source>
        <dbReference type="ARBA" id="ARBA00022801"/>
    </source>
</evidence>
<evidence type="ECO:0000256" key="7">
    <source>
        <dbReference type="ARBA" id="ARBA00034045"/>
    </source>
</evidence>
<dbReference type="InterPro" id="IPR029058">
    <property type="entry name" value="AB_hydrolase_fold"/>
</dbReference>
<name>A0ABR0SY15_9HYPO</name>
<evidence type="ECO:0000256" key="8">
    <source>
        <dbReference type="SAM" id="SignalP"/>
    </source>
</evidence>
<dbReference type="SMART" id="SM01110">
    <property type="entry name" value="Cutinase"/>
    <property type="match status" value="1"/>
</dbReference>
<keyword evidence="6" id="KW-1015">Disulfide bond</keyword>
<dbReference type="PANTHER" id="PTHR48250">
    <property type="entry name" value="CUTINASE 2-RELATED"/>
    <property type="match status" value="1"/>
</dbReference>
<sequence length="291" mass="30960">MPSTKSIVSLAALAVAVQASPLAARDTCDTANDFTAAKCANVGVIFARGTFDPGNIGPWVGCPFGDALHGAFGENVAFQGVDPSRYPADLSGYVDDGGSETGASALASQVKAYATRCPKSKIVISGWSQGALVAHKSFNYITDKATRDRIIALAVFGDPISVWSDTVSFPSIPSNTKFLPYCQTTTPDPLCANVSEDFPNTAGAFIDKLKAIWADVNQAELNDGQRQALSSLMVQLPSQASKKITKLGKDIIGGHLRRWLLTPEHFWYGVGDHPMTSQAAADIFKVYQSSH</sequence>
<dbReference type="SUPFAM" id="SSF53474">
    <property type="entry name" value="alpha/beta-Hydrolases"/>
    <property type="match status" value="1"/>
</dbReference>
<evidence type="ECO:0000256" key="6">
    <source>
        <dbReference type="ARBA" id="ARBA00023157"/>
    </source>
</evidence>
<evidence type="ECO:0000256" key="4">
    <source>
        <dbReference type="ARBA" id="ARBA00022729"/>
    </source>
</evidence>
<keyword evidence="3" id="KW-0719">Serine esterase</keyword>
<evidence type="ECO:0000313" key="9">
    <source>
        <dbReference type="EMBL" id="KAK5996767.1"/>
    </source>
</evidence>
<feature type="signal peptide" evidence="8">
    <location>
        <begin position="1"/>
        <end position="19"/>
    </location>
</feature>
<protein>
    <recommendedName>
        <fullName evidence="2">cutinase</fullName>
        <ecNumber evidence="2">3.1.1.74</ecNumber>
    </recommendedName>
</protein>
<evidence type="ECO:0000256" key="2">
    <source>
        <dbReference type="ARBA" id="ARBA00013095"/>
    </source>
</evidence>
<proteinExistence type="inferred from homology"/>
<comment type="similarity">
    <text evidence="1">Belongs to the cutinase family.</text>
</comment>
<dbReference type="InterPro" id="IPR000675">
    <property type="entry name" value="Cutinase/axe"/>
</dbReference>
<dbReference type="InterPro" id="IPR011150">
    <property type="entry name" value="Cutinase_monf"/>
</dbReference>
<dbReference type="Pfam" id="PF01083">
    <property type="entry name" value="Cutinase"/>
    <property type="match status" value="1"/>
</dbReference>
<gene>
    <name evidence="9" type="ORF">PT974_02108</name>
</gene>
<dbReference type="EMBL" id="JAVFKD010000002">
    <property type="protein sequence ID" value="KAK5996767.1"/>
    <property type="molecule type" value="Genomic_DNA"/>
</dbReference>